<dbReference type="InterPro" id="IPR051447">
    <property type="entry name" value="Lipoprotein-release_system"/>
</dbReference>
<feature type="non-terminal residue" evidence="1">
    <location>
        <position position="86"/>
    </location>
</feature>
<dbReference type="PANTHER" id="PTHR30489:SF0">
    <property type="entry name" value="LIPOPROTEIN-RELEASING SYSTEM TRANSMEMBRANE PROTEIN LOLE"/>
    <property type="match status" value="1"/>
</dbReference>
<evidence type="ECO:0000313" key="1">
    <source>
        <dbReference type="EMBL" id="KKL53818.1"/>
    </source>
</evidence>
<accession>A0A0F9CWU2</accession>
<protein>
    <recommendedName>
        <fullName evidence="2">MacB-like periplasmic core domain-containing protein</fullName>
    </recommendedName>
</protein>
<gene>
    <name evidence="1" type="ORF">LCGC14_2271620</name>
</gene>
<dbReference type="AlphaFoldDB" id="A0A0F9CWU2"/>
<dbReference type="GO" id="GO:0098797">
    <property type="term" value="C:plasma membrane protein complex"/>
    <property type="evidence" value="ECO:0007669"/>
    <property type="project" value="TreeGrafter"/>
</dbReference>
<dbReference type="EMBL" id="LAZR01031417">
    <property type="protein sequence ID" value="KKL53818.1"/>
    <property type="molecule type" value="Genomic_DNA"/>
</dbReference>
<dbReference type="PANTHER" id="PTHR30489">
    <property type="entry name" value="LIPOPROTEIN-RELEASING SYSTEM TRANSMEMBRANE PROTEIN LOLE"/>
    <property type="match status" value="1"/>
</dbReference>
<sequence length="86" mass="9170">MALIVVIAVMSGFESDLKSRILGGQSHVVLMRYGGTLSDYRRVIKDVEKIPGVEAATPFIYTQIMLRSSSGISGAVLRGVDPESAG</sequence>
<evidence type="ECO:0008006" key="2">
    <source>
        <dbReference type="Google" id="ProtNLM"/>
    </source>
</evidence>
<proteinExistence type="predicted"/>
<name>A0A0F9CWU2_9ZZZZ</name>
<reference evidence="1" key="1">
    <citation type="journal article" date="2015" name="Nature">
        <title>Complex archaea that bridge the gap between prokaryotes and eukaryotes.</title>
        <authorList>
            <person name="Spang A."/>
            <person name="Saw J.H."/>
            <person name="Jorgensen S.L."/>
            <person name="Zaremba-Niedzwiedzka K."/>
            <person name="Martijn J."/>
            <person name="Lind A.E."/>
            <person name="van Eijk R."/>
            <person name="Schleper C."/>
            <person name="Guy L."/>
            <person name="Ettema T.J."/>
        </authorList>
    </citation>
    <scope>NUCLEOTIDE SEQUENCE</scope>
</reference>
<comment type="caution">
    <text evidence="1">The sequence shown here is derived from an EMBL/GenBank/DDBJ whole genome shotgun (WGS) entry which is preliminary data.</text>
</comment>
<dbReference type="GO" id="GO:0044874">
    <property type="term" value="P:lipoprotein localization to outer membrane"/>
    <property type="evidence" value="ECO:0007669"/>
    <property type="project" value="TreeGrafter"/>
</dbReference>
<organism evidence="1">
    <name type="scientific">marine sediment metagenome</name>
    <dbReference type="NCBI Taxonomy" id="412755"/>
    <lineage>
        <taxon>unclassified sequences</taxon>
        <taxon>metagenomes</taxon>
        <taxon>ecological metagenomes</taxon>
    </lineage>
</organism>